<dbReference type="SUPFAM" id="SSF52540">
    <property type="entry name" value="P-loop containing nucleoside triphosphate hydrolases"/>
    <property type="match status" value="1"/>
</dbReference>
<dbReference type="RefSeq" id="WP_406791401.1">
    <property type="nucleotide sequence ID" value="NZ_JBJHZX010000007.1"/>
</dbReference>
<dbReference type="PANTHER" id="PTHR42788:SF13">
    <property type="entry name" value="ALIPHATIC SULFONATES IMPORT ATP-BINDING PROTEIN SSUB"/>
    <property type="match status" value="1"/>
</dbReference>
<dbReference type="Gene3D" id="3.40.50.300">
    <property type="entry name" value="P-loop containing nucleotide triphosphate hydrolases"/>
    <property type="match status" value="1"/>
</dbReference>
<sequence length="263" mass="30415">MSSKNTSNGVLKIQNLYKRFIIDSGNIEVLNNINLEVYKNEFICIIGASGCGKSTLLRIIGGLEREYEGKVYSKDKLIEKPGVDRGIIFQESRLFPWLNIEKNVEFGLQEKLNHHKKDNIIKRHLELVGLEKFARAYPHQLSGGMQQRASIARALVNNPDILLLDEPFSALDAFTRMSMQQEILKIWKKEKTTMILVTHDIDEAVFLADRVVILSSRPGTIKKIVKVEVPRSKKRSDYDYIKIRNEIYNEFFGEFKDDVEYYI</sequence>
<gene>
    <name evidence="5" type="ORF">ACJDU8_06820</name>
</gene>
<dbReference type="PANTHER" id="PTHR42788">
    <property type="entry name" value="TAURINE IMPORT ATP-BINDING PROTEIN-RELATED"/>
    <property type="match status" value="1"/>
</dbReference>
<dbReference type="EMBL" id="JBJHZX010000007">
    <property type="protein sequence ID" value="MFL0195280.1"/>
    <property type="molecule type" value="Genomic_DNA"/>
</dbReference>
<evidence type="ECO:0000256" key="2">
    <source>
        <dbReference type="ARBA" id="ARBA00022741"/>
    </source>
</evidence>
<dbReference type="InterPro" id="IPR050166">
    <property type="entry name" value="ABC_transporter_ATP-bind"/>
</dbReference>
<dbReference type="PROSITE" id="PS00211">
    <property type="entry name" value="ABC_TRANSPORTER_1"/>
    <property type="match status" value="1"/>
</dbReference>
<dbReference type="Pfam" id="PF00005">
    <property type="entry name" value="ABC_tran"/>
    <property type="match status" value="1"/>
</dbReference>
<evidence type="ECO:0000256" key="3">
    <source>
        <dbReference type="ARBA" id="ARBA00022840"/>
    </source>
</evidence>
<comment type="caution">
    <text evidence="5">The sequence shown here is derived from an EMBL/GenBank/DDBJ whole genome shotgun (WGS) entry which is preliminary data.</text>
</comment>
<evidence type="ECO:0000313" key="6">
    <source>
        <dbReference type="Proteomes" id="UP001623660"/>
    </source>
</evidence>
<name>A0ABW8SH21_9CLOT</name>
<evidence type="ECO:0000313" key="5">
    <source>
        <dbReference type="EMBL" id="MFL0195280.1"/>
    </source>
</evidence>
<keyword evidence="3 5" id="KW-0067">ATP-binding</keyword>
<dbReference type="InterPro" id="IPR017871">
    <property type="entry name" value="ABC_transporter-like_CS"/>
</dbReference>
<dbReference type="SMART" id="SM00382">
    <property type="entry name" value="AAA"/>
    <property type="match status" value="1"/>
</dbReference>
<dbReference type="Proteomes" id="UP001623660">
    <property type="component" value="Unassembled WGS sequence"/>
</dbReference>
<evidence type="ECO:0000259" key="4">
    <source>
        <dbReference type="PROSITE" id="PS50893"/>
    </source>
</evidence>
<reference evidence="5 6" key="1">
    <citation type="submission" date="2024-11" db="EMBL/GenBank/DDBJ databases">
        <authorList>
            <person name="Heng Y.C."/>
            <person name="Lim A.C.H."/>
            <person name="Lee J.K.Y."/>
            <person name="Kittelmann S."/>
        </authorList>
    </citation>
    <scope>NUCLEOTIDE SEQUENCE [LARGE SCALE GENOMIC DNA]</scope>
    <source>
        <strain evidence="5 6">WILCCON 0269</strain>
    </source>
</reference>
<keyword evidence="2" id="KW-0547">Nucleotide-binding</keyword>
<dbReference type="InterPro" id="IPR003593">
    <property type="entry name" value="AAA+_ATPase"/>
</dbReference>
<dbReference type="InterPro" id="IPR027417">
    <property type="entry name" value="P-loop_NTPase"/>
</dbReference>
<dbReference type="PROSITE" id="PS50893">
    <property type="entry name" value="ABC_TRANSPORTER_2"/>
    <property type="match status" value="1"/>
</dbReference>
<dbReference type="CDD" id="cd03293">
    <property type="entry name" value="ABC_NrtD_SsuB_transporters"/>
    <property type="match status" value="1"/>
</dbReference>
<accession>A0ABW8SH21</accession>
<protein>
    <submittedName>
        <fullName evidence="5">ABC transporter ATP-binding protein</fullName>
    </submittedName>
</protein>
<feature type="domain" description="ABC transporter" evidence="4">
    <location>
        <begin position="11"/>
        <end position="243"/>
    </location>
</feature>
<organism evidence="5 6">
    <name type="scientific">Candidatus Clostridium eludens</name>
    <dbReference type="NCBI Taxonomy" id="3381663"/>
    <lineage>
        <taxon>Bacteria</taxon>
        <taxon>Bacillati</taxon>
        <taxon>Bacillota</taxon>
        <taxon>Clostridia</taxon>
        <taxon>Eubacteriales</taxon>
        <taxon>Clostridiaceae</taxon>
        <taxon>Clostridium</taxon>
    </lineage>
</organism>
<dbReference type="InterPro" id="IPR003439">
    <property type="entry name" value="ABC_transporter-like_ATP-bd"/>
</dbReference>
<proteinExistence type="predicted"/>
<evidence type="ECO:0000256" key="1">
    <source>
        <dbReference type="ARBA" id="ARBA00022448"/>
    </source>
</evidence>
<dbReference type="GO" id="GO:0005524">
    <property type="term" value="F:ATP binding"/>
    <property type="evidence" value="ECO:0007669"/>
    <property type="project" value="UniProtKB-KW"/>
</dbReference>
<keyword evidence="6" id="KW-1185">Reference proteome</keyword>
<keyword evidence="1" id="KW-0813">Transport</keyword>